<dbReference type="AlphaFoldDB" id="A0A396HIQ4"/>
<dbReference type="GO" id="GO:0005811">
    <property type="term" value="C:lipid droplet"/>
    <property type="evidence" value="ECO:0007669"/>
    <property type="project" value="InterPro"/>
</dbReference>
<dbReference type="InterPro" id="IPR008930">
    <property type="entry name" value="Terpenoid_cyclase/PrenylTrfase"/>
</dbReference>
<evidence type="ECO:0000313" key="3">
    <source>
        <dbReference type="EMBL" id="RHN53199.1"/>
    </source>
</evidence>
<protein>
    <submittedName>
        <fullName evidence="3">Lupeol synthase</fullName>
        <ecNumber evidence="3">5.4.99.41</ecNumber>
    </submittedName>
</protein>
<evidence type="ECO:0000259" key="2">
    <source>
        <dbReference type="Pfam" id="PF13243"/>
    </source>
</evidence>
<accession>A0A396HIQ4</accession>
<sequence>MKLIINSQMEDGDFPQQEITGVFMRNCTLNYSSYRNIFPIWALGEYRHQVLSAQTPNAAP</sequence>
<dbReference type="SUPFAM" id="SSF48239">
    <property type="entry name" value="Terpenoid cyclases/Protein prenyltransferases"/>
    <property type="match status" value="1"/>
</dbReference>
<dbReference type="EMBL" id="PSQE01000006">
    <property type="protein sequence ID" value="RHN53199.1"/>
    <property type="molecule type" value="Genomic_DNA"/>
</dbReference>
<proteinExistence type="predicted"/>
<organism evidence="3">
    <name type="scientific">Medicago truncatula</name>
    <name type="common">Barrel medic</name>
    <name type="synonym">Medicago tribuloides</name>
    <dbReference type="NCBI Taxonomy" id="3880"/>
    <lineage>
        <taxon>Eukaryota</taxon>
        <taxon>Viridiplantae</taxon>
        <taxon>Streptophyta</taxon>
        <taxon>Embryophyta</taxon>
        <taxon>Tracheophyta</taxon>
        <taxon>Spermatophyta</taxon>
        <taxon>Magnoliopsida</taxon>
        <taxon>eudicotyledons</taxon>
        <taxon>Gunneridae</taxon>
        <taxon>Pentapetalae</taxon>
        <taxon>rosids</taxon>
        <taxon>fabids</taxon>
        <taxon>Fabales</taxon>
        <taxon>Fabaceae</taxon>
        <taxon>Papilionoideae</taxon>
        <taxon>50 kb inversion clade</taxon>
        <taxon>NPAAA clade</taxon>
        <taxon>Hologalegina</taxon>
        <taxon>IRL clade</taxon>
        <taxon>Trifolieae</taxon>
        <taxon>Medicago</taxon>
    </lineage>
</organism>
<dbReference type="GO" id="GO:0042299">
    <property type="term" value="F:lupeol synthase activity"/>
    <property type="evidence" value="ECO:0007669"/>
    <property type="project" value="UniProtKB-EC"/>
</dbReference>
<dbReference type="InterPro" id="IPR018333">
    <property type="entry name" value="Squalene_cyclase"/>
</dbReference>
<dbReference type="GO" id="GO:0016104">
    <property type="term" value="P:triterpenoid biosynthetic process"/>
    <property type="evidence" value="ECO:0007669"/>
    <property type="project" value="InterPro"/>
</dbReference>
<dbReference type="PANTHER" id="PTHR11764:SF19">
    <property type="entry name" value="TERPENE CYCLASE_MUTASE FAMILY MEMBER"/>
    <property type="match status" value="1"/>
</dbReference>
<name>A0A396HIQ4_MEDTR</name>
<evidence type="ECO:0000256" key="1">
    <source>
        <dbReference type="ARBA" id="ARBA00022737"/>
    </source>
</evidence>
<dbReference type="Pfam" id="PF13243">
    <property type="entry name" value="SQHop_cyclase_C"/>
    <property type="match status" value="1"/>
</dbReference>
<keyword evidence="1" id="KW-0677">Repeat</keyword>
<dbReference type="Gramene" id="rna37979">
    <property type="protein sequence ID" value="RHN53199.1"/>
    <property type="gene ID" value="gene37979"/>
</dbReference>
<feature type="domain" description="Squalene cyclase C-terminal" evidence="2">
    <location>
        <begin position="3"/>
        <end position="47"/>
    </location>
</feature>
<dbReference type="InterPro" id="IPR032696">
    <property type="entry name" value="SQ_cyclase_C"/>
</dbReference>
<dbReference type="Proteomes" id="UP000265566">
    <property type="component" value="Chromosome 6"/>
</dbReference>
<gene>
    <name evidence="3" type="ORF">MtrunA17_Chr6g0488871</name>
</gene>
<dbReference type="PANTHER" id="PTHR11764">
    <property type="entry name" value="TERPENE CYCLASE/MUTASE FAMILY MEMBER"/>
    <property type="match status" value="1"/>
</dbReference>
<keyword evidence="3" id="KW-0413">Isomerase</keyword>
<reference evidence="3" key="1">
    <citation type="journal article" date="2018" name="Nat. Plants">
        <title>Whole-genome landscape of Medicago truncatula symbiotic genes.</title>
        <authorList>
            <person name="Pecrix Y."/>
            <person name="Gamas P."/>
            <person name="Carrere S."/>
        </authorList>
    </citation>
    <scope>NUCLEOTIDE SEQUENCE</scope>
    <source>
        <tissue evidence="3">Leaves</tissue>
    </source>
</reference>
<comment type="caution">
    <text evidence="3">The sequence shown here is derived from an EMBL/GenBank/DDBJ whole genome shotgun (WGS) entry which is preliminary data.</text>
</comment>
<dbReference type="EC" id="5.4.99.41" evidence="3"/>
<dbReference type="Gene3D" id="1.50.10.20">
    <property type="match status" value="1"/>
</dbReference>